<accession>A0A423UJ67</accession>
<name>A0A423UJ67_9ACTN</name>
<dbReference type="EMBL" id="QIBW01000011">
    <property type="protein sequence ID" value="ROT89272.1"/>
    <property type="molecule type" value="Genomic_DNA"/>
</dbReference>
<comment type="caution">
    <text evidence="3">The sequence shown here is derived from an EMBL/GenBank/DDBJ whole genome shotgun (WGS) entry which is preliminary data.</text>
</comment>
<evidence type="ECO:0000313" key="5">
    <source>
        <dbReference type="Proteomes" id="UP000462865"/>
    </source>
</evidence>
<dbReference type="EMBL" id="WKZA01000048">
    <property type="protein sequence ID" value="MSA95411.1"/>
    <property type="molecule type" value="Genomic_DNA"/>
</dbReference>
<evidence type="ECO:0000259" key="1">
    <source>
        <dbReference type="Pfam" id="PF04230"/>
    </source>
</evidence>
<sequence>MRSIFRTCWQYWVGESGKTVYEGQTMNNEFKMKFKSIPGLSAFAVMVNREIVRPIRLALRHPLAHKDNKALLKMLNGLQGAERPRVWYFGVPTHNNLGDQAQKFCILAWVEANCPGAEIVKISSRDFNGGAARTAVLLKRLVRPDDVIIMQSGHTMDGLHPDETAHRMIPDSFPGNRIVFFPTSIKFLSKRGMRRDIRAINAHPRTLFLARDAVSAEKARSIYPKVDVRLYPDVVTTLIGKYEFDGHRSGALLCTRNDGEKFYSYGEIDALADELERQIGSLAQTDTTVDLGGIDLDSKEAWSRIEKVIESYAHYRVVVTDRYHGTIFARIAGTPVVVLRTADHKVTSGAQWFEDAGDEAITVAGDLASVPDLARGLMTRFPEGAAAPPFAAPYYEELHDLIEAV</sequence>
<organism evidence="3 4">
    <name type="scientific">Gordonibacter urolithinfaciens</name>
    <dbReference type="NCBI Taxonomy" id="1335613"/>
    <lineage>
        <taxon>Bacteria</taxon>
        <taxon>Bacillati</taxon>
        <taxon>Actinomycetota</taxon>
        <taxon>Coriobacteriia</taxon>
        <taxon>Eggerthellales</taxon>
        <taxon>Eggerthellaceae</taxon>
        <taxon>Gordonibacter</taxon>
    </lineage>
</organism>
<reference evidence="3" key="3">
    <citation type="journal article" date="2019" name="Microbiol. Resour. Announc.">
        <title>Draft Genome Sequences of Type Strains of Gordonibacter faecihominis, Paraeggerthella hongkongensis, Parvibacter caecicola,Slackia equolifaciens, Slackia faecicanis, and Slackia isoflavoniconvertens.</title>
        <authorList>
            <person name="Danylec N."/>
            <person name="Stoll D.A."/>
            <person name="Dotsch A."/>
            <person name="Huch M."/>
        </authorList>
    </citation>
    <scope>NUCLEOTIDE SEQUENCE</scope>
    <source>
        <strain evidence="3">DSM 27213</strain>
    </source>
</reference>
<proteinExistence type="predicted"/>
<feature type="domain" description="Polysaccharide pyruvyl transferase" evidence="1">
    <location>
        <begin position="96"/>
        <end position="341"/>
    </location>
</feature>
<reference evidence="4" key="1">
    <citation type="submission" date="2018-05" db="EMBL/GenBank/DDBJ databases">
        <title>Genome Sequencing of selected type strains of the family Eggerthellaceae.</title>
        <authorList>
            <person name="Danylec N."/>
            <person name="Stoll D.A."/>
            <person name="Doetsch A."/>
            <person name="Huch M."/>
        </authorList>
    </citation>
    <scope>NUCLEOTIDE SEQUENCE [LARGE SCALE GENOMIC DNA]</scope>
    <source>
        <strain evidence="4">DSM 27213</strain>
    </source>
</reference>
<gene>
    <name evidence="3" type="ORF">DMP12_10060</name>
    <name evidence="2" type="ORF">GKG38_10175</name>
</gene>
<dbReference type="Proteomes" id="UP000462865">
    <property type="component" value="Unassembled WGS sequence"/>
</dbReference>
<protein>
    <recommendedName>
        <fullName evidence="1">Polysaccharide pyruvyl transferase domain-containing protein</fullName>
    </recommendedName>
</protein>
<reference evidence="3" key="2">
    <citation type="journal article" date="2019" name="Int. J. Syst. Evol. Microbiol.">
        <title>Gordonibacter faecihominis is a later heterotypic synonym of Gordonibacter urolithinfaciens.</title>
        <authorList>
            <person name="Danylec N."/>
            <person name="Stoll D.A."/>
            <person name="Huch M."/>
        </authorList>
    </citation>
    <scope>NUCLEOTIDE SEQUENCE</scope>
    <source>
        <strain evidence="3">DSM 27213</strain>
    </source>
</reference>
<dbReference type="Pfam" id="PF04230">
    <property type="entry name" value="PS_pyruv_trans"/>
    <property type="match status" value="1"/>
</dbReference>
<reference evidence="2 5" key="4">
    <citation type="journal article" date="2019" name="Nat. Med.">
        <title>A library of human gut bacterial isolates paired with longitudinal multiomics data enables mechanistic microbiome research.</title>
        <authorList>
            <person name="Poyet M."/>
            <person name="Groussin M."/>
            <person name="Gibbons S.M."/>
            <person name="Avila-Pacheco J."/>
            <person name="Jiang X."/>
            <person name="Kearney S.M."/>
            <person name="Perrotta A.R."/>
            <person name="Berdy B."/>
            <person name="Zhao S."/>
            <person name="Lieberman T.D."/>
            <person name="Swanson P.K."/>
            <person name="Smith M."/>
            <person name="Roesemann S."/>
            <person name="Alexander J.E."/>
            <person name="Rich S.A."/>
            <person name="Livny J."/>
            <person name="Vlamakis H."/>
            <person name="Clish C."/>
            <person name="Bullock K."/>
            <person name="Deik A."/>
            <person name="Scott J."/>
            <person name="Pierce K.A."/>
            <person name="Xavier R.J."/>
            <person name="Alm E.J."/>
        </authorList>
    </citation>
    <scope>NUCLEOTIDE SEQUENCE [LARGE SCALE GENOMIC DNA]</scope>
    <source>
        <strain evidence="2 5">BIOML-A1</strain>
    </source>
</reference>
<evidence type="ECO:0000313" key="2">
    <source>
        <dbReference type="EMBL" id="MSA95411.1"/>
    </source>
</evidence>
<dbReference type="Proteomes" id="UP000285258">
    <property type="component" value="Unassembled WGS sequence"/>
</dbReference>
<evidence type="ECO:0000313" key="3">
    <source>
        <dbReference type="EMBL" id="ROT89272.1"/>
    </source>
</evidence>
<evidence type="ECO:0000313" key="4">
    <source>
        <dbReference type="Proteomes" id="UP000285258"/>
    </source>
</evidence>
<dbReference type="AlphaFoldDB" id="A0A423UJ67"/>
<dbReference type="InterPro" id="IPR007345">
    <property type="entry name" value="Polysacch_pyruvyl_Trfase"/>
</dbReference>